<organism evidence="1 2">
    <name type="scientific">Liparis tanakae</name>
    <name type="common">Tanaka's snailfish</name>
    <dbReference type="NCBI Taxonomy" id="230148"/>
    <lineage>
        <taxon>Eukaryota</taxon>
        <taxon>Metazoa</taxon>
        <taxon>Chordata</taxon>
        <taxon>Craniata</taxon>
        <taxon>Vertebrata</taxon>
        <taxon>Euteleostomi</taxon>
        <taxon>Actinopterygii</taxon>
        <taxon>Neopterygii</taxon>
        <taxon>Teleostei</taxon>
        <taxon>Neoteleostei</taxon>
        <taxon>Acanthomorphata</taxon>
        <taxon>Eupercaria</taxon>
        <taxon>Perciformes</taxon>
        <taxon>Cottioidei</taxon>
        <taxon>Cottales</taxon>
        <taxon>Liparidae</taxon>
        <taxon>Liparis</taxon>
    </lineage>
</organism>
<keyword evidence="2" id="KW-1185">Reference proteome</keyword>
<evidence type="ECO:0000313" key="1">
    <source>
        <dbReference type="EMBL" id="TNN22994.1"/>
    </source>
</evidence>
<accession>A0A4Z2E2V5</accession>
<protein>
    <submittedName>
        <fullName evidence="1">Uncharacterized protein</fullName>
    </submittedName>
</protein>
<sequence length="68" mass="8072">MVRVMARVRVRVRVMVRVMVRVRVRWRLNSCSSELTSRAWPGSRSSWAARGSEVRLDIRLDMRPSWKS</sequence>
<evidence type="ECO:0000313" key="2">
    <source>
        <dbReference type="Proteomes" id="UP000314294"/>
    </source>
</evidence>
<dbReference type="AlphaFoldDB" id="A0A4Z2E2V5"/>
<comment type="caution">
    <text evidence="1">The sequence shown here is derived from an EMBL/GenBank/DDBJ whole genome shotgun (WGS) entry which is preliminary data.</text>
</comment>
<name>A0A4Z2E2V5_9TELE</name>
<reference evidence="1 2" key="1">
    <citation type="submission" date="2019-03" db="EMBL/GenBank/DDBJ databases">
        <title>First draft genome of Liparis tanakae, snailfish: a comprehensive survey of snailfish specific genes.</title>
        <authorList>
            <person name="Kim W."/>
            <person name="Song I."/>
            <person name="Jeong J.-H."/>
            <person name="Kim D."/>
            <person name="Kim S."/>
            <person name="Ryu S."/>
            <person name="Song J.Y."/>
            <person name="Lee S.K."/>
        </authorList>
    </citation>
    <scope>NUCLEOTIDE SEQUENCE [LARGE SCALE GENOMIC DNA]</scope>
    <source>
        <tissue evidence="1">Muscle</tissue>
    </source>
</reference>
<dbReference type="EMBL" id="SRLO01020216">
    <property type="protein sequence ID" value="TNN22994.1"/>
    <property type="molecule type" value="Genomic_DNA"/>
</dbReference>
<gene>
    <name evidence="1" type="ORF">EYF80_066891</name>
</gene>
<proteinExistence type="predicted"/>
<dbReference type="Proteomes" id="UP000314294">
    <property type="component" value="Unassembled WGS sequence"/>
</dbReference>